<dbReference type="PROSITE" id="PS51257">
    <property type="entry name" value="PROKAR_LIPOPROTEIN"/>
    <property type="match status" value="1"/>
</dbReference>
<organism evidence="6 7">
    <name type="scientific">Acetivibrio thermocellus AD2</name>
    <dbReference type="NCBI Taxonomy" id="1138384"/>
    <lineage>
        <taxon>Bacteria</taxon>
        <taxon>Bacillati</taxon>
        <taxon>Bacillota</taxon>
        <taxon>Clostridia</taxon>
        <taxon>Eubacteriales</taxon>
        <taxon>Oscillospiraceae</taxon>
        <taxon>Acetivibrio</taxon>
    </lineage>
</organism>
<evidence type="ECO:0000313" key="6">
    <source>
        <dbReference type="EMBL" id="PFH02767.1"/>
    </source>
</evidence>
<evidence type="ECO:0000256" key="2">
    <source>
        <dbReference type="ARBA" id="ARBA00022525"/>
    </source>
</evidence>
<dbReference type="GO" id="GO:0030246">
    <property type="term" value="F:carbohydrate binding"/>
    <property type="evidence" value="ECO:0007669"/>
    <property type="project" value="InterPro"/>
</dbReference>
<gene>
    <name evidence="6" type="ORF">M972_111554</name>
</gene>
<feature type="compositionally biased region" description="Low complexity" evidence="4">
    <location>
        <begin position="82"/>
        <end position="94"/>
    </location>
</feature>
<feature type="region of interest" description="Disordered" evidence="4">
    <location>
        <begin position="62"/>
        <end position="102"/>
    </location>
</feature>
<evidence type="ECO:0000256" key="4">
    <source>
        <dbReference type="SAM" id="MobiDB-lite"/>
    </source>
</evidence>
<proteinExistence type="predicted"/>
<dbReference type="GeneID" id="35803295"/>
<dbReference type="CDD" id="cd08547">
    <property type="entry name" value="Type_II_cohesin"/>
    <property type="match status" value="1"/>
</dbReference>
<dbReference type="GO" id="GO:0005576">
    <property type="term" value="C:extracellular region"/>
    <property type="evidence" value="ECO:0007669"/>
    <property type="project" value="UniProtKB-SubCell"/>
</dbReference>
<dbReference type="SUPFAM" id="SSF49384">
    <property type="entry name" value="Carbohydrate-binding domain"/>
    <property type="match status" value="1"/>
</dbReference>
<protein>
    <submittedName>
        <fullName evidence="6">Cohesin domain-containing protein</fullName>
    </submittedName>
</protein>
<feature type="region of interest" description="Disordered" evidence="4">
    <location>
        <begin position="29"/>
        <end position="50"/>
    </location>
</feature>
<accession>A0AB36TFW0</accession>
<evidence type="ECO:0000256" key="3">
    <source>
        <dbReference type="ARBA" id="ARBA00022737"/>
    </source>
</evidence>
<name>A0AB36TFW0_ACETH</name>
<dbReference type="EMBL" id="PDBW01000001">
    <property type="protein sequence ID" value="PFH02767.1"/>
    <property type="molecule type" value="Genomic_DNA"/>
</dbReference>
<comment type="subcellular location">
    <subcellularLocation>
        <location evidence="1">Secreted</location>
    </subcellularLocation>
</comment>
<evidence type="ECO:0000259" key="5">
    <source>
        <dbReference type="Pfam" id="PF00963"/>
    </source>
</evidence>
<dbReference type="Gene3D" id="2.60.40.680">
    <property type="match status" value="1"/>
</dbReference>
<dbReference type="Proteomes" id="UP000223596">
    <property type="component" value="Unassembled WGS sequence"/>
</dbReference>
<comment type="caution">
    <text evidence="6">The sequence shown here is derived from an EMBL/GenBank/DDBJ whole genome shotgun (WGS) entry which is preliminary data.</text>
</comment>
<keyword evidence="2" id="KW-0964">Secreted</keyword>
<feature type="compositionally biased region" description="Polar residues" evidence="4">
    <location>
        <begin position="63"/>
        <end position="81"/>
    </location>
</feature>
<dbReference type="AlphaFoldDB" id="A0AB36TFW0"/>
<dbReference type="RefSeq" id="WP_003516262.1">
    <property type="nucleotide sequence ID" value="NZ_CP013828.1"/>
</dbReference>
<dbReference type="GO" id="GO:0000272">
    <property type="term" value="P:polysaccharide catabolic process"/>
    <property type="evidence" value="ECO:0007669"/>
    <property type="project" value="InterPro"/>
</dbReference>
<dbReference type="InterPro" id="IPR008965">
    <property type="entry name" value="CBM2/CBM3_carb-bd_dom_sf"/>
</dbReference>
<sequence>MIKSSLIKTGIITVLAMLILCGCGGRTGKEPDAAEPTISGETNKPTASVEANRDALQSIDPVYTQSPENVNGTVVPNESPENNNMDNSNQTSNTANNDGTSSSAEANIQIVLDKNTAKKDEIITAKIILNNIPKIAGYQVNIKYDPNILQAVDLDTGKPLEDKQIPGGGDVLSNPDYNVLPLAASDVKNGVINFAKAYVNVDEYKESNNPESSGVLALIGFKVLKEESTVISFADTPSMPNAVSGTYVYDWDFNVLTNYSVGKGVKVN</sequence>
<dbReference type="InterPro" id="IPR002102">
    <property type="entry name" value="Cohesin_dom"/>
</dbReference>
<evidence type="ECO:0000256" key="1">
    <source>
        <dbReference type="ARBA" id="ARBA00004613"/>
    </source>
</evidence>
<reference evidence="6 7" key="1">
    <citation type="submission" date="2017-09" db="EMBL/GenBank/DDBJ databases">
        <title>Evaluation of Pacific Biosciences Sequencing Technology to Finishing C. thermocellum Genome Sequences.</title>
        <authorList>
            <person name="Brown S."/>
        </authorList>
    </citation>
    <scope>NUCLEOTIDE SEQUENCE [LARGE SCALE GENOMIC DNA]</scope>
    <source>
        <strain evidence="6 7">AD2</strain>
    </source>
</reference>
<keyword evidence="3" id="KW-0677">Repeat</keyword>
<evidence type="ECO:0000313" key="7">
    <source>
        <dbReference type="Proteomes" id="UP000223596"/>
    </source>
</evidence>
<dbReference type="Pfam" id="PF00963">
    <property type="entry name" value="Cohesin"/>
    <property type="match status" value="1"/>
</dbReference>
<feature type="domain" description="Cohesin" evidence="5">
    <location>
        <begin position="108"/>
        <end position="242"/>
    </location>
</feature>